<organism evidence="2 3">
    <name type="scientific">Rheinheimera muenzenbergensis</name>
    <dbReference type="NCBI Taxonomy" id="1193628"/>
    <lineage>
        <taxon>Bacteria</taxon>
        <taxon>Pseudomonadati</taxon>
        <taxon>Pseudomonadota</taxon>
        <taxon>Gammaproteobacteria</taxon>
        <taxon>Chromatiales</taxon>
        <taxon>Chromatiaceae</taxon>
        <taxon>Rheinheimera</taxon>
    </lineage>
</organism>
<keyword evidence="3" id="KW-1185">Reference proteome</keyword>
<feature type="chain" id="PRO_5045569473" evidence="1">
    <location>
        <begin position="22"/>
        <end position="109"/>
    </location>
</feature>
<comment type="caution">
    <text evidence="2">The sequence shown here is derived from an EMBL/GenBank/DDBJ whole genome shotgun (WGS) entry which is preliminary data.</text>
</comment>
<sequence length="109" mass="12070">MKTIKTCMVLSAALFMGAANAETDQEMVYSTETYCLLSNEGAEPNYLAAYAKKLGMTPSRAICNHFKQIVEESRPKDWDYPGGRPYPGSVIRLSKSQIDLLKASKTAKQ</sequence>
<evidence type="ECO:0000313" key="3">
    <source>
        <dbReference type="Proteomes" id="UP001375382"/>
    </source>
</evidence>
<keyword evidence="1" id="KW-0732">Signal</keyword>
<reference evidence="2 3" key="1">
    <citation type="journal article" date="2023" name="Ecotoxicol. Environ. Saf.">
        <title>Mercury remediation potential of mercury-resistant strain Rheinheimera metallidurans sp. nov. isolated from a municipal waste dumping site.</title>
        <authorList>
            <person name="Yadav V."/>
            <person name="Manjhi A."/>
            <person name="Vadakedath N."/>
        </authorList>
    </citation>
    <scope>NUCLEOTIDE SEQUENCE [LARGE SCALE GENOMIC DNA]</scope>
    <source>
        <strain evidence="2 3">E-49</strain>
    </source>
</reference>
<dbReference type="Proteomes" id="UP001375382">
    <property type="component" value="Unassembled WGS sequence"/>
</dbReference>
<feature type="signal peptide" evidence="1">
    <location>
        <begin position="1"/>
        <end position="21"/>
    </location>
</feature>
<evidence type="ECO:0000256" key="1">
    <source>
        <dbReference type="SAM" id="SignalP"/>
    </source>
</evidence>
<gene>
    <name evidence="2" type="ORF">MN202_11455</name>
</gene>
<proteinExistence type="predicted"/>
<dbReference type="EMBL" id="JALAAR010000009">
    <property type="protein sequence ID" value="MEH8017854.1"/>
    <property type="molecule type" value="Genomic_DNA"/>
</dbReference>
<dbReference type="RefSeq" id="WP_335736263.1">
    <property type="nucleotide sequence ID" value="NZ_JALAAR010000009.1"/>
</dbReference>
<protein>
    <submittedName>
        <fullName evidence="2">Uncharacterized protein</fullName>
    </submittedName>
</protein>
<accession>A0ABU8C7V8</accession>
<name>A0ABU8C7V8_9GAMM</name>
<evidence type="ECO:0000313" key="2">
    <source>
        <dbReference type="EMBL" id="MEH8017854.1"/>
    </source>
</evidence>